<dbReference type="Proteomes" id="UP000198525">
    <property type="component" value="Unassembled WGS sequence"/>
</dbReference>
<evidence type="ECO:0000313" key="12">
    <source>
        <dbReference type="EMBL" id="SDI98804.1"/>
    </source>
</evidence>
<evidence type="ECO:0000256" key="6">
    <source>
        <dbReference type="ARBA" id="ARBA00022723"/>
    </source>
</evidence>
<dbReference type="RefSeq" id="WP_245682147.1">
    <property type="nucleotide sequence ID" value="NZ_FNES01000002.1"/>
</dbReference>
<gene>
    <name evidence="12" type="ORF">SAMN04487954_102275</name>
</gene>
<dbReference type="NCBIfam" id="NF004884">
    <property type="entry name" value="PRK06245.1"/>
    <property type="match status" value="1"/>
</dbReference>
<keyword evidence="5" id="KW-0949">S-adenosyl-L-methionine</keyword>
<dbReference type="InterPro" id="IPR007197">
    <property type="entry name" value="rSAM"/>
</dbReference>
<evidence type="ECO:0000256" key="4">
    <source>
        <dbReference type="ARBA" id="ARBA00022485"/>
    </source>
</evidence>
<dbReference type="SUPFAM" id="SSF102114">
    <property type="entry name" value="Radical SAM enzymes"/>
    <property type="match status" value="1"/>
</dbReference>
<dbReference type="SFLD" id="SFLDS00029">
    <property type="entry name" value="Radical_SAM"/>
    <property type="match status" value="1"/>
</dbReference>
<reference evidence="12 13" key="1">
    <citation type="submission" date="2016-10" db="EMBL/GenBank/DDBJ databases">
        <authorList>
            <person name="de Groot N.N."/>
        </authorList>
    </citation>
    <scope>NUCLEOTIDE SEQUENCE [LARGE SCALE GENOMIC DNA]</scope>
    <source>
        <strain evidence="12 13">CGMCC 1.6133</strain>
    </source>
</reference>
<dbReference type="GO" id="GO:0051539">
    <property type="term" value="F:4 iron, 4 sulfur cluster binding"/>
    <property type="evidence" value="ECO:0007669"/>
    <property type="project" value="UniProtKB-KW"/>
</dbReference>
<evidence type="ECO:0000256" key="2">
    <source>
        <dbReference type="ARBA" id="ARBA00004712"/>
    </source>
</evidence>
<keyword evidence="7" id="KW-0408">Iron</keyword>
<keyword evidence="9" id="KW-0456">Lyase</keyword>
<dbReference type="SMART" id="SM00729">
    <property type="entry name" value="Elp3"/>
    <property type="match status" value="1"/>
</dbReference>
<dbReference type="Pfam" id="PF04055">
    <property type="entry name" value="Radical_SAM"/>
    <property type="match status" value="1"/>
</dbReference>
<evidence type="ECO:0000259" key="11">
    <source>
        <dbReference type="PROSITE" id="PS51918"/>
    </source>
</evidence>
<dbReference type="NCBIfam" id="TIGR03550">
    <property type="entry name" value="F420_cofG"/>
    <property type="match status" value="1"/>
</dbReference>
<comment type="catalytic activity">
    <reaction evidence="10">
        <text>5-amino-5-(4-hydroxybenzyl)-6-(D-ribitylimino)-5,6-dihydrouracil + S-adenosyl-L-methionine = 7,8-didemethyl-8-hydroxy-5-deazariboflavin + 5'-deoxyadenosine + L-methionine + NH4(+) + H(+)</text>
        <dbReference type="Rhea" id="RHEA:55204"/>
        <dbReference type="ChEBI" id="CHEBI:15378"/>
        <dbReference type="ChEBI" id="CHEBI:17319"/>
        <dbReference type="ChEBI" id="CHEBI:28938"/>
        <dbReference type="ChEBI" id="CHEBI:57844"/>
        <dbReference type="ChEBI" id="CHEBI:59789"/>
        <dbReference type="ChEBI" id="CHEBI:59904"/>
        <dbReference type="ChEBI" id="CHEBI:85936"/>
        <dbReference type="EC" id="4.3.1.32"/>
    </reaction>
</comment>
<dbReference type="GO" id="GO:0016765">
    <property type="term" value="F:transferase activity, transferring alkyl or aryl (other than methyl) groups"/>
    <property type="evidence" value="ECO:0007669"/>
    <property type="project" value="InterPro"/>
</dbReference>
<accession>A0A1G8Q231</accession>
<keyword evidence="6" id="KW-0479">Metal-binding</keyword>
<dbReference type="InterPro" id="IPR034405">
    <property type="entry name" value="F420"/>
</dbReference>
<dbReference type="InterPro" id="IPR058240">
    <property type="entry name" value="rSAM_sf"/>
</dbReference>
<dbReference type="UniPathway" id="UPA00072"/>
<dbReference type="STRING" id="376427.SAMN04487954_102275"/>
<proteinExistence type="inferred from homology"/>
<dbReference type="SFLD" id="SFLDF00294">
    <property type="entry name" value="7_8-didemethyl-8-hydroxy-5-dea"/>
    <property type="match status" value="1"/>
</dbReference>
<dbReference type="InterPro" id="IPR019939">
    <property type="entry name" value="CofG_family"/>
</dbReference>
<dbReference type="SFLD" id="SFLDG01064">
    <property type="entry name" value="F420__menaquinone_cofactor_bio"/>
    <property type="match status" value="1"/>
</dbReference>
<dbReference type="PROSITE" id="PS51918">
    <property type="entry name" value="RADICAL_SAM"/>
    <property type="match status" value="1"/>
</dbReference>
<dbReference type="GO" id="GO:0044689">
    <property type="term" value="F:7,8-didemethyl-8-hydroxy-5-deazariboflavin synthase activity"/>
    <property type="evidence" value="ECO:0007669"/>
    <property type="project" value="UniProtKB-EC"/>
</dbReference>
<evidence type="ECO:0000256" key="1">
    <source>
        <dbReference type="ARBA" id="ARBA00001966"/>
    </source>
</evidence>
<evidence type="ECO:0000256" key="9">
    <source>
        <dbReference type="ARBA" id="ARBA00023239"/>
    </source>
</evidence>
<evidence type="ECO:0000256" key="3">
    <source>
        <dbReference type="ARBA" id="ARBA00012126"/>
    </source>
</evidence>
<dbReference type="PANTHER" id="PTHR43076:SF15">
    <property type="entry name" value="7,8-DIDEMETHYL-8-HYDROXY-5-DEAZARIBOFLAVIN SYNTHASE"/>
    <property type="match status" value="1"/>
</dbReference>
<dbReference type="CDD" id="cd01335">
    <property type="entry name" value="Radical_SAM"/>
    <property type="match status" value="1"/>
</dbReference>
<comment type="cofactor">
    <cofactor evidence="1">
        <name>[4Fe-4S] cluster</name>
        <dbReference type="ChEBI" id="CHEBI:49883"/>
    </cofactor>
</comment>
<dbReference type="InterPro" id="IPR013785">
    <property type="entry name" value="Aldolase_TIM"/>
</dbReference>
<dbReference type="PANTHER" id="PTHR43076">
    <property type="entry name" value="FO SYNTHASE (COFH)"/>
    <property type="match status" value="1"/>
</dbReference>
<dbReference type="EC" id="4.3.1.32" evidence="3"/>
<evidence type="ECO:0000256" key="5">
    <source>
        <dbReference type="ARBA" id="ARBA00022691"/>
    </source>
</evidence>
<sequence length="377" mass="42401">MTMLTRPEALALKTASPGEFDDLTRHAARLRDDRWGKTLTYSRKVFVPLTNMCRDDCGYCTFVQKPGSPNARIMTPDEVMAVVREGERLGCKEVLFSLGEKPELRYPEAREALARLGHVSMIDYLIEMCRRVLDETSLLPHVNAGTLSDEEVARLKPVSVSMGMMLENVSRRLLQRGQAHYACPDKVPTQRLRTLERAGQHDVPFTTGILIGIGETWEERVDSLQAINAQHRHYGHIQEVIVQNFRAKPGTAMANHPEPDLDDMVRTLVLARLTLDPSISLQAPPNLESRFSAYIGAGINDWGGISPVTIDHINPERAWPQIEALRQATARCGYGLEERLAVYPRYLKEPQRFLAAPLAERLDDIVREDGLALQQCV</sequence>
<evidence type="ECO:0000256" key="7">
    <source>
        <dbReference type="ARBA" id="ARBA00023004"/>
    </source>
</evidence>
<keyword evidence="8" id="KW-0411">Iron-sulfur</keyword>
<evidence type="ECO:0000313" key="13">
    <source>
        <dbReference type="Proteomes" id="UP000198525"/>
    </source>
</evidence>
<keyword evidence="4" id="KW-0004">4Fe-4S</keyword>
<dbReference type="Gene3D" id="3.20.20.70">
    <property type="entry name" value="Aldolase class I"/>
    <property type="match status" value="1"/>
</dbReference>
<feature type="domain" description="Radical SAM core" evidence="11">
    <location>
        <begin position="39"/>
        <end position="284"/>
    </location>
</feature>
<dbReference type="EMBL" id="FNES01000002">
    <property type="protein sequence ID" value="SDI98804.1"/>
    <property type="molecule type" value="Genomic_DNA"/>
</dbReference>
<keyword evidence="13" id="KW-1185">Reference proteome</keyword>
<name>A0A1G8Q231_9GAMM</name>
<dbReference type="SFLD" id="SFLDG01388">
    <property type="entry name" value="7_8-didemethyl-8-hydroxy-5-dea"/>
    <property type="match status" value="1"/>
</dbReference>
<evidence type="ECO:0000256" key="8">
    <source>
        <dbReference type="ARBA" id="ARBA00023014"/>
    </source>
</evidence>
<dbReference type="GO" id="GO:0046872">
    <property type="term" value="F:metal ion binding"/>
    <property type="evidence" value="ECO:0007669"/>
    <property type="project" value="UniProtKB-KW"/>
</dbReference>
<organism evidence="12 13">
    <name type="scientific">Billgrantia gudaonensis</name>
    <dbReference type="NCBI Taxonomy" id="376427"/>
    <lineage>
        <taxon>Bacteria</taxon>
        <taxon>Pseudomonadati</taxon>
        <taxon>Pseudomonadota</taxon>
        <taxon>Gammaproteobacteria</taxon>
        <taxon>Oceanospirillales</taxon>
        <taxon>Halomonadaceae</taxon>
        <taxon>Billgrantia</taxon>
    </lineage>
</organism>
<dbReference type="InterPro" id="IPR006638">
    <property type="entry name" value="Elp3/MiaA/NifB-like_rSAM"/>
</dbReference>
<dbReference type="AlphaFoldDB" id="A0A1G8Q231"/>
<protein>
    <recommendedName>
        <fullName evidence="3">7,8-didemethyl-8-hydroxy-5-deazariboflavin synthase</fullName>
        <ecNumber evidence="3">4.3.1.32</ecNumber>
    </recommendedName>
</protein>
<dbReference type="HAMAP" id="MF_01611">
    <property type="entry name" value="FO_synth_sub1"/>
    <property type="match status" value="1"/>
</dbReference>
<evidence type="ECO:0000256" key="10">
    <source>
        <dbReference type="ARBA" id="ARBA00048974"/>
    </source>
</evidence>
<comment type="pathway">
    <text evidence="2">Cofactor biosynthesis; coenzyme F0 biosynthesis.</text>
</comment>